<organism evidence="3 4">
    <name type="scientific">Gandjariella thermophila</name>
    <dbReference type="NCBI Taxonomy" id="1931992"/>
    <lineage>
        <taxon>Bacteria</taxon>
        <taxon>Bacillati</taxon>
        <taxon>Actinomycetota</taxon>
        <taxon>Actinomycetes</taxon>
        <taxon>Pseudonocardiales</taxon>
        <taxon>Pseudonocardiaceae</taxon>
        <taxon>Gandjariella</taxon>
    </lineage>
</organism>
<feature type="transmembrane region" description="Helical" evidence="2">
    <location>
        <begin position="64"/>
        <end position="82"/>
    </location>
</feature>
<feature type="transmembrane region" description="Helical" evidence="2">
    <location>
        <begin position="94"/>
        <end position="112"/>
    </location>
</feature>
<feature type="region of interest" description="Disordered" evidence="1">
    <location>
        <begin position="123"/>
        <end position="143"/>
    </location>
</feature>
<dbReference type="Proteomes" id="UP000298860">
    <property type="component" value="Unassembled WGS sequence"/>
</dbReference>
<gene>
    <name evidence="3" type="ORF">GTS_16000</name>
</gene>
<sequence length="143" mass="14295">MLALLVVDAAVSAVVELFFLPLRFDGALLPDLGGVPFPATAVLAAVGTPLLVRTAARLAPRLPVAGAPLAAWLATVLVFGFFGPGGDAVLVGDWRALLLLAGGALPAAVVLGGEMGRAQQAAAQRAADHDAARRPGVGTRTGA</sequence>
<evidence type="ECO:0000256" key="1">
    <source>
        <dbReference type="SAM" id="MobiDB-lite"/>
    </source>
</evidence>
<comment type="caution">
    <text evidence="3">The sequence shown here is derived from an EMBL/GenBank/DDBJ whole genome shotgun (WGS) entry which is preliminary data.</text>
</comment>
<keyword evidence="2" id="KW-1133">Transmembrane helix</keyword>
<proteinExistence type="predicted"/>
<evidence type="ECO:0000313" key="4">
    <source>
        <dbReference type="Proteomes" id="UP000298860"/>
    </source>
</evidence>
<name>A0A4D4J7N5_9PSEU</name>
<feature type="transmembrane region" description="Helical" evidence="2">
    <location>
        <begin position="36"/>
        <end position="52"/>
    </location>
</feature>
<evidence type="ECO:0000313" key="3">
    <source>
        <dbReference type="EMBL" id="GDY29967.1"/>
    </source>
</evidence>
<keyword evidence="2" id="KW-0472">Membrane</keyword>
<dbReference type="AlphaFoldDB" id="A0A4D4J7N5"/>
<reference evidence="4" key="1">
    <citation type="submission" date="2019-04" db="EMBL/GenBank/DDBJ databases">
        <title>Draft genome sequence of Pseudonocardiaceae bacterium SL3-2-4.</title>
        <authorList>
            <person name="Ningsih F."/>
            <person name="Yokota A."/>
            <person name="Sakai Y."/>
            <person name="Nanatani K."/>
            <person name="Yabe S."/>
            <person name="Oetari A."/>
            <person name="Sjamsuridzal W."/>
        </authorList>
    </citation>
    <scope>NUCLEOTIDE SEQUENCE [LARGE SCALE GENOMIC DNA]</scope>
    <source>
        <strain evidence="4">SL3-2-4</strain>
    </source>
</reference>
<keyword evidence="2" id="KW-0812">Transmembrane</keyword>
<protein>
    <submittedName>
        <fullName evidence="3">Uncharacterized protein</fullName>
    </submittedName>
</protein>
<dbReference type="EMBL" id="BJFL01000005">
    <property type="protein sequence ID" value="GDY29967.1"/>
    <property type="molecule type" value="Genomic_DNA"/>
</dbReference>
<evidence type="ECO:0000256" key="2">
    <source>
        <dbReference type="SAM" id="Phobius"/>
    </source>
</evidence>
<accession>A0A4D4J7N5</accession>
<keyword evidence="4" id="KW-1185">Reference proteome</keyword>